<dbReference type="Gene3D" id="3.60.10.10">
    <property type="entry name" value="Endonuclease/exonuclease/phosphatase"/>
    <property type="match status" value="1"/>
</dbReference>
<dbReference type="InterPro" id="IPR036691">
    <property type="entry name" value="Endo/exonu/phosph_ase_sf"/>
</dbReference>
<keyword evidence="2" id="KW-1185">Reference proteome</keyword>
<dbReference type="SUPFAM" id="SSF56219">
    <property type="entry name" value="DNase I-like"/>
    <property type="match status" value="1"/>
</dbReference>
<evidence type="ECO:0000313" key="1">
    <source>
        <dbReference type="EMBL" id="KAK9694655.1"/>
    </source>
</evidence>
<dbReference type="AlphaFoldDB" id="A0AAW1IX21"/>
<dbReference type="Proteomes" id="UP001458880">
    <property type="component" value="Unassembled WGS sequence"/>
</dbReference>
<sequence>MGNQRHYRTGSGLEGTAGLNAINVGDTPTFERGNSRSHIDITWATNDITERVQDWKVLRGEFFTFHNHIYFEITNKIECRRRTKRVRRFLDKARFVQMKKNQFSPSEEKTSPSEFIDRLSRINRECTISVAEEHRDVPYWWNGDVEWTQRNVLLRVASAFRTVSASALQTITGILPIDLMVQERAALYLQDGDDKRLREEARQQSLEARQARWNSESVKAQWTKHLIKDIKAWVMCAQRRGRPGGTQKV</sequence>
<name>A0AAW1IX21_POPJA</name>
<reference evidence="1 2" key="1">
    <citation type="journal article" date="2024" name="BMC Genomics">
        <title>De novo assembly and annotation of Popillia japonica's genome with initial clues to its potential as an invasive pest.</title>
        <authorList>
            <person name="Cucini C."/>
            <person name="Boschi S."/>
            <person name="Funari R."/>
            <person name="Cardaioli E."/>
            <person name="Iannotti N."/>
            <person name="Marturano G."/>
            <person name="Paoli F."/>
            <person name="Bruttini M."/>
            <person name="Carapelli A."/>
            <person name="Frati F."/>
            <person name="Nardi F."/>
        </authorList>
    </citation>
    <scope>NUCLEOTIDE SEQUENCE [LARGE SCALE GENOMIC DNA]</scope>
    <source>
        <strain evidence="1">DMR45628</strain>
    </source>
</reference>
<organism evidence="1 2">
    <name type="scientific">Popillia japonica</name>
    <name type="common">Japanese beetle</name>
    <dbReference type="NCBI Taxonomy" id="7064"/>
    <lineage>
        <taxon>Eukaryota</taxon>
        <taxon>Metazoa</taxon>
        <taxon>Ecdysozoa</taxon>
        <taxon>Arthropoda</taxon>
        <taxon>Hexapoda</taxon>
        <taxon>Insecta</taxon>
        <taxon>Pterygota</taxon>
        <taxon>Neoptera</taxon>
        <taxon>Endopterygota</taxon>
        <taxon>Coleoptera</taxon>
        <taxon>Polyphaga</taxon>
        <taxon>Scarabaeiformia</taxon>
        <taxon>Scarabaeidae</taxon>
        <taxon>Rutelinae</taxon>
        <taxon>Popillia</taxon>
    </lineage>
</organism>
<accession>A0AAW1IX21</accession>
<evidence type="ECO:0000313" key="2">
    <source>
        <dbReference type="Proteomes" id="UP001458880"/>
    </source>
</evidence>
<comment type="caution">
    <text evidence="1">The sequence shown here is derived from an EMBL/GenBank/DDBJ whole genome shotgun (WGS) entry which is preliminary data.</text>
</comment>
<gene>
    <name evidence="1" type="ORF">QE152_g33382</name>
</gene>
<protein>
    <submittedName>
        <fullName evidence="1">Uncharacterized protein</fullName>
    </submittedName>
</protein>
<proteinExistence type="predicted"/>
<dbReference type="EMBL" id="JASPKY010000506">
    <property type="protein sequence ID" value="KAK9694655.1"/>
    <property type="molecule type" value="Genomic_DNA"/>
</dbReference>